<dbReference type="Proteomes" id="UP000425916">
    <property type="component" value="Chromosome"/>
</dbReference>
<protein>
    <submittedName>
        <fullName evidence="1">Uncharacterized protein</fullName>
    </submittedName>
</protein>
<keyword evidence="2" id="KW-1185">Reference proteome</keyword>
<proteinExistence type="predicted"/>
<evidence type="ECO:0000313" key="1">
    <source>
        <dbReference type="EMBL" id="QGP93101.1"/>
    </source>
</evidence>
<evidence type="ECO:0000313" key="2">
    <source>
        <dbReference type="Proteomes" id="UP000425916"/>
    </source>
</evidence>
<dbReference type="EMBL" id="CP046244">
    <property type="protein sequence ID" value="QGP93101.1"/>
    <property type="molecule type" value="Genomic_DNA"/>
</dbReference>
<sequence length="75" mass="8298">MKIRKHLRAGTVYNPGSGRGYSVPEVIKAAEKVIRPLRRGRPGKIGWVLKYSFMVAAFIKRSGYGDGTVMFVLTG</sequence>
<organism evidence="1 2">
    <name type="scientific">Neomoorella glycerini</name>
    <dbReference type="NCBI Taxonomy" id="55779"/>
    <lineage>
        <taxon>Bacteria</taxon>
        <taxon>Bacillati</taxon>
        <taxon>Bacillota</taxon>
        <taxon>Clostridia</taxon>
        <taxon>Neomoorellales</taxon>
        <taxon>Neomoorellaceae</taxon>
        <taxon>Neomoorella</taxon>
    </lineage>
</organism>
<dbReference type="AlphaFoldDB" id="A0A6I5ZUP1"/>
<gene>
    <name evidence="1" type="ORF">MGLY_24980</name>
</gene>
<name>A0A6I5ZUP1_9FIRM</name>
<accession>A0A6I5ZUP1</accession>
<reference evidence="1 2" key="1">
    <citation type="submission" date="2019-11" db="EMBL/GenBank/DDBJ databases">
        <title>Genome sequence of Moorella glycerini DSM11254.</title>
        <authorList>
            <person name="Poehlein A."/>
            <person name="Boeer T."/>
            <person name="Daniel R."/>
        </authorList>
    </citation>
    <scope>NUCLEOTIDE SEQUENCE [LARGE SCALE GENOMIC DNA]</scope>
    <source>
        <strain evidence="1 2">DSM 11254</strain>
    </source>
</reference>